<proteinExistence type="predicted"/>
<dbReference type="Proteomes" id="UP001165960">
    <property type="component" value="Unassembled WGS sequence"/>
</dbReference>
<organism evidence="1 2">
    <name type="scientific">Entomophthora muscae</name>
    <dbReference type="NCBI Taxonomy" id="34485"/>
    <lineage>
        <taxon>Eukaryota</taxon>
        <taxon>Fungi</taxon>
        <taxon>Fungi incertae sedis</taxon>
        <taxon>Zoopagomycota</taxon>
        <taxon>Entomophthoromycotina</taxon>
        <taxon>Entomophthoromycetes</taxon>
        <taxon>Entomophthorales</taxon>
        <taxon>Entomophthoraceae</taxon>
        <taxon>Entomophthora</taxon>
    </lineage>
</organism>
<evidence type="ECO:0000313" key="2">
    <source>
        <dbReference type="Proteomes" id="UP001165960"/>
    </source>
</evidence>
<evidence type="ECO:0000313" key="1">
    <source>
        <dbReference type="EMBL" id="KAJ9081424.1"/>
    </source>
</evidence>
<accession>A0ACC2U3D9</accession>
<protein>
    <submittedName>
        <fullName evidence="1">Uncharacterized protein</fullName>
    </submittedName>
</protein>
<gene>
    <name evidence="1" type="ORF">DSO57_1014721</name>
</gene>
<keyword evidence="2" id="KW-1185">Reference proteome</keyword>
<reference evidence="1" key="1">
    <citation type="submission" date="2022-04" db="EMBL/GenBank/DDBJ databases">
        <title>Genome of the entomopathogenic fungus Entomophthora muscae.</title>
        <authorList>
            <person name="Elya C."/>
            <person name="Lovett B.R."/>
            <person name="Lee E."/>
            <person name="Macias A.M."/>
            <person name="Hajek A.E."/>
            <person name="De Bivort B.L."/>
            <person name="Kasson M.T."/>
            <person name="De Fine Licht H.H."/>
            <person name="Stajich J.E."/>
        </authorList>
    </citation>
    <scope>NUCLEOTIDE SEQUENCE</scope>
    <source>
        <strain evidence="1">Berkeley</strain>
    </source>
</reference>
<name>A0ACC2U3D9_9FUNG</name>
<sequence length="337" mass="37970">MSNFTSFSSFITLPRERFFALKMILNSAIRMGKPGLPRLSLSKSAGNRAYASVWPDTFGWVHSPTSTPTSPASSFSTDRKQSVALNDELLKKYKEKLAKKAKQEGVSSIEELIKKHAQSTTPHKSANPEAVATTNPIQKDGDSTPRKLKKSSEKLDGSLSKIMKVEFLVNETPESISQIWTTHHIDKECLSAVVPGATYKSLLKKIQKCPQFLIPLPREEGHEFYFMQTHFHQIYFTSLLEYKTHGSQARPHLILTHYPELLDSKDIVLMRGDLGNDPSDSHGRIPLSLPDAKLLVYLFQQFYITGGPEKQKLVEVFNTAPSQFDHQKLLEEADKIN</sequence>
<dbReference type="EMBL" id="QTSX02001477">
    <property type="protein sequence ID" value="KAJ9081424.1"/>
    <property type="molecule type" value="Genomic_DNA"/>
</dbReference>
<comment type="caution">
    <text evidence="1">The sequence shown here is derived from an EMBL/GenBank/DDBJ whole genome shotgun (WGS) entry which is preliminary data.</text>
</comment>